<feature type="transmembrane region" description="Helical" evidence="7">
    <location>
        <begin position="197"/>
        <end position="221"/>
    </location>
</feature>
<dbReference type="PANTHER" id="PTHR43744">
    <property type="entry name" value="ABC TRANSPORTER PERMEASE PROTEIN MG189-RELATED-RELATED"/>
    <property type="match status" value="1"/>
</dbReference>
<keyword evidence="4 7" id="KW-0812">Transmembrane</keyword>
<proteinExistence type="inferred from homology"/>
<dbReference type="GO" id="GO:0005886">
    <property type="term" value="C:plasma membrane"/>
    <property type="evidence" value="ECO:0007669"/>
    <property type="project" value="UniProtKB-SubCell"/>
</dbReference>
<dbReference type="RefSeq" id="WP_246012452.1">
    <property type="nucleotide sequence ID" value="NZ_RKQZ01000001.1"/>
</dbReference>
<feature type="region of interest" description="Disordered" evidence="8">
    <location>
        <begin position="1"/>
        <end position="50"/>
    </location>
</feature>
<keyword evidence="11" id="KW-1185">Reference proteome</keyword>
<dbReference type="SUPFAM" id="SSF161098">
    <property type="entry name" value="MetI-like"/>
    <property type="match status" value="1"/>
</dbReference>
<evidence type="ECO:0000256" key="2">
    <source>
        <dbReference type="ARBA" id="ARBA00022448"/>
    </source>
</evidence>
<dbReference type="Pfam" id="PF00528">
    <property type="entry name" value="BPD_transp_1"/>
    <property type="match status" value="1"/>
</dbReference>
<comment type="subcellular location">
    <subcellularLocation>
        <location evidence="1 7">Cell membrane</location>
        <topology evidence="1 7">Multi-pass membrane protein</topology>
    </subcellularLocation>
</comment>
<evidence type="ECO:0000256" key="5">
    <source>
        <dbReference type="ARBA" id="ARBA00022989"/>
    </source>
</evidence>
<dbReference type="Proteomes" id="UP000280501">
    <property type="component" value="Unassembled WGS sequence"/>
</dbReference>
<dbReference type="AlphaFoldDB" id="A0A3N4ZMX7"/>
<keyword evidence="6 7" id="KW-0472">Membrane</keyword>
<evidence type="ECO:0000256" key="3">
    <source>
        <dbReference type="ARBA" id="ARBA00022475"/>
    </source>
</evidence>
<dbReference type="EMBL" id="RKQZ01000001">
    <property type="protein sequence ID" value="RPF22285.1"/>
    <property type="molecule type" value="Genomic_DNA"/>
</dbReference>
<feature type="compositionally biased region" description="Pro residues" evidence="8">
    <location>
        <begin position="32"/>
        <end position="46"/>
    </location>
</feature>
<feature type="transmembrane region" description="Helical" evidence="7">
    <location>
        <begin position="162"/>
        <end position="185"/>
    </location>
</feature>
<evidence type="ECO:0000256" key="6">
    <source>
        <dbReference type="ARBA" id="ARBA00023136"/>
    </source>
</evidence>
<evidence type="ECO:0000259" key="9">
    <source>
        <dbReference type="PROSITE" id="PS50928"/>
    </source>
</evidence>
<feature type="transmembrane region" description="Helical" evidence="7">
    <location>
        <begin position="242"/>
        <end position="264"/>
    </location>
</feature>
<dbReference type="PROSITE" id="PS50928">
    <property type="entry name" value="ABC_TM1"/>
    <property type="match status" value="1"/>
</dbReference>
<dbReference type="GO" id="GO:0055085">
    <property type="term" value="P:transmembrane transport"/>
    <property type="evidence" value="ECO:0007669"/>
    <property type="project" value="InterPro"/>
</dbReference>
<gene>
    <name evidence="10" type="ORF">EDD34_2938</name>
</gene>
<keyword evidence="5 7" id="KW-1133">Transmembrane helix</keyword>
<dbReference type="InterPro" id="IPR000515">
    <property type="entry name" value="MetI-like"/>
</dbReference>
<feature type="transmembrane region" description="Helical" evidence="7">
    <location>
        <begin position="70"/>
        <end position="89"/>
    </location>
</feature>
<keyword evidence="3" id="KW-1003">Cell membrane</keyword>
<feature type="domain" description="ABC transmembrane type-1" evidence="9">
    <location>
        <begin position="129"/>
        <end position="322"/>
    </location>
</feature>
<evidence type="ECO:0000256" key="8">
    <source>
        <dbReference type="SAM" id="MobiDB-lite"/>
    </source>
</evidence>
<sequence>MKSEVMPPAGGSRPDAGRSAAELPGAVEPLPETEPPVPLGGPWPDRPPSDRPYVSRAGLRARRRWARGSLVALLLLLSVPFVFPTWWMATSSLKPMSEILQAVPTIWPQDPTFEAYGQVFALQPFAQQYWNSLYIAAAVTLGTMLVAAMAGYAFARIRFPGANALFVLVLAGLLVPSEVTIVPLFRIVNSLGLIDTHWPLVVIPVLGAPAVLAVFIMRQFFLALPGELEEAGRMDGLGRWGIFWRIALPLSRSALGAVAIFTFLKSWNLYLEPIVYLSSKENFTLPQALTQYVDAYGGPMWNVQLAATTLTVLPVLAVFLVAQRQFVQGLAHTGLKG</sequence>
<dbReference type="PANTHER" id="PTHR43744:SF12">
    <property type="entry name" value="ABC TRANSPORTER PERMEASE PROTEIN MG189-RELATED"/>
    <property type="match status" value="1"/>
</dbReference>
<evidence type="ECO:0000313" key="10">
    <source>
        <dbReference type="EMBL" id="RPF22285.1"/>
    </source>
</evidence>
<dbReference type="InterPro" id="IPR035906">
    <property type="entry name" value="MetI-like_sf"/>
</dbReference>
<accession>A0A3N4ZMX7</accession>
<keyword evidence="2 7" id="KW-0813">Transport</keyword>
<name>A0A3N4ZMX7_9MICO</name>
<evidence type="ECO:0000256" key="7">
    <source>
        <dbReference type="RuleBase" id="RU363032"/>
    </source>
</evidence>
<evidence type="ECO:0000256" key="4">
    <source>
        <dbReference type="ARBA" id="ARBA00022692"/>
    </source>
</evidence>
<reference evidence="10 11" key="1">
    <citation type="submission" date="2018-11" db="EMBL/GenBank/DDBJ databases">
        <title>Sequencing the genomes of 1000 actinobacteria strains.</title>
        <authorList>
            <person name="Klenk H.-P."/>
        </authorList>
    </citation>
    <scope>NUCLEOTIDE SEQUENCE [LARGE SCALE GENOMIC DNA]</scope>
    <source>
        <strain evidence="10 11">DSM 15700</strain>
    </source>
</reference>
<evidence type="ECO:0000256" key="1">
    <source>
        <dbReference type="ARBA" id="ARBA00004651"/>
    </source>
</evidence>
<evidence type="ECO:0000313" key="11">
    <source>
        <dbReference type="Proteomes" id="UP000280501"/>
    </source>
</evidence>
<dbReference type="Gene3D" id="1.10.3720.10">
    <property type="entry name" value="MetI-like"/>
    <property type="match status" value="1"/>
</dbReference>
<feature type="transmembrane region" description="Helical" evidence="7">
    <location>
        <begin position="301"/>
        <end position="322"/>
    </location>
</feature>
<protein>
    <submittedName>
        <fullName evidence="10">Carbohydrate ABC transporter membrane protein 2 (CUT1 family)</fullName>
    </submittedName>
</protein>
<comment type="similarity">
    <text evidence="7">Belongs to the binding-protein-dependent transport system permease family.</text>
</comment>
<comment type="caution">
    <text evidence="10">The sequence shown here is derived from an EMBL/GenBank/DDBJ whole genome shotgun (WGS) entry which is preliminary data.</text>
</comment>
<organism evidence="10 11">
    <name type="scientific">Myceligenerans xiligouense</name>
    <dbReference type="NCBI Taxonomy" id="253184"/>
    <lineage>
        <taxon>Bacteria</taxon>
        <taxon>Bacillati</taxon>
        <taxon>Actinomycetota</taxon>
        <taxon>Actinomycetes</taxon>
        <taxon>Micrococcales</taxon>
        <taxon>Promicromonosporaceae</taxon>
        <taxon>Myceligenerans</taxon>
    </lineage>
</organism>
<feature type="transmembrane region" description="Helical" evidence="7">
    <location>
        <begin position="133"/>
        <end position="155"/>
    </location>
</feature>
<dbReference type="CDD" id="cd06261">
    <property type="entry name" value="TM_PBP2"/>
    <property type="match status" value="1"/>
</dbReference>